<dbReference type="WBParaSite" id="ALUE_0001445301-mRNA-1">
    <property type="protein sequence ID" value="ALUE_0001445301-mRNA-1"/>
    <property type="gene ID" value="ALUE_0001445301"/>
</dbReference>
<organism evidence="1 2">
    <name type="scientific">Ascaris lumbricoides</name>
    <name type="common">Giant roundworm</name>
    <dbReference type="NCBI Taxonomy" id="6252"/>
    <lineage>
        <taxon>Eukaryota</taxon>
        <taxon>Metazoa</taxon>
        <taxon>Ecdysozoa</taxon>
        <taxon>Nematoda</taxon>
        <taxon>Chromadorea</taxon>
        <taxon>Rhabditida</taxon>
        <taxon>Spirurina</taxon>
        <taxon>Ascaridomorpha</taxon>
        <taxon>Ascaridoidea</taxon>
        <taxon>Ascarididae</taxon>
        <taxon>Ascaris</taxon>
    </lineage>
</organism>
<evidence type="ECO:0000313" key="2">
    <source>
        <dbReference type="WBParaSite" id="ALUE_0001445301-mRNA-1"/>
    </source>
</evidence>
<dbReference type="Proteomes" id="UP000036681">
    <property type="component" value="Unplaced"/>
</dbReference>
<proteinExistence type="predicted"/>
<dbReference type="AlphaFoldDB" id="A0A0M3IA85"/>
<name>A0A0M3IA85_ASCLU</name>
<reference evidence="2" key="1">
    <citation type="submission" date="2017-02" db="UniProtKB">
        <authorList>
            <consortium name="WormBaseParasite"/>
        </authorList>
    </citation>
    <scope>IDENTIFICATION</scope>
</reference>
<accession>A0A0M3IA85</accession>
<keyword evidence="1" id="KW-1185">Reference proteome</keyword>
<evidence type="ECO:0000313" key="1">
    <source>
        <dbReference type="Proteomes" id="UP000036681"/>
    </source>
</evidence>
<protein>
    <submittedName>
        <fullName evidence="2">Uncharacterized protein</fullName>
    </submittedName>
</protein>
<sequence>MRSLCLSDKETKMAQEPYTAMKVEQLRIDVLIRESRLDTPPQEPYMAMKVEQLRIDVLIRESRLDTPPQVCYEVNGILIAKNFQC</sequence>